<organism evidence="1 2">
    <name type="scientific">Acinetobacter bohemicus</name>
    <dbReference type="NCBI Taxonomy" id="1435036"/>
    <lineage>
        <taxon>Bacteria</taxon>
        <taxon>Pseudomonadati</taxon>
        <taxon>Pseudomonadota</taxon>
        <taxon>Gammaproteobacteria</taxon>
        <taxon>Moraxellales</taxon>
        <taxon>Moraxellaceae</taxon>
        <taxon>Acinetobacter</taxon>
    </lineage>
</organism>
<reference evidence="2" key="1">
    <citation type="submission" date="2016-10" db="EMBL/GenBank/DDBJ databases">
        <authorList>
            <person name="Varghese N."/>
            <person name="Submissions S."/>
        </authorList>
    </citation>
    <scope>NUCLEOTIDE SEQUENCE [LARGE SCALE GENOMIC DNA]</scope>
    <source>
        <strain evidence="2">ANC 5076</strain>
    </source>
</reference>
<keyword evidence="2" id="KW-1185">Reference proteome</keyword>
<gene>
    <name evidence="1" type="ORF">SAMN05444586_103342</name>
</gene>
<proteinExistence type="predicted"/>
<dbReference type="AlphaFoldDB" id="A0A1I6VVU9"/>
<name>A0A1I6VVU9_9GAMM</name>
<evidence type="ECO:0000313" key="1">
    <source>
        <dbReference type="EMBL" id="SFT17711.1"/>
    </source>
</evidence>
<sequence>MDSALRLAQSNPHSISALAKARGVILPKKTPTPISSPWIIPLYEDYSFSEDAFSYESESKTIPVNIINFPVKNNFLEVFDHVQ</sequence>
<accession>A0A1I6VVU9</accession>
<dbReference type="Proteomes" id="UP000182827">
    <property type="component" value="Unassembled WGS sequence"/>
</dbReference>
<dbReference type="EMBL" id="FOZU01000033">
    <property type="protein sequence ID" value="SFT17711.1"/>
    <property type="molecule type" value="Genomic_DNA"/>
</dbReference>
<protein>
    <submittedName>
        <fullName evidence="1">Uncharacterized protein</fullName>
    </submittedName>
</protein>
<evidence type="ECO:0000313" key="2">
    <source>
        <dbReference type="Proteomes" id="UP000182827"/>
    </source>
</evidence>
<dbReference type="RefSeq" id="WP_074947483.1">
    <property type="nucleotide sequence ID" value="NZ_FOZU01000033.1"/>
</dbReference>